<dbReference type="RefSeq" id="WP_068134644.1">
    <property type="nucleotide sequence ID" value="NZ_AP014924.1"/>
</dbReference>
<dbReference type="InterPro" id="IPR009091">
    <property type="entry name" value="RCC1/BLIP-II"/>
</dbReference>
<feature type="signal peptide" evidence="1">
    <location>
        <begin position="1"/>
        <end position="31"/>
    </location>
</feature>
<dbReference type="STRING" id="1555112.LIP_0842"/>
<dbReference type="InterPro" id="IPR000408">
    <property type="entry name" value="Reg_chr_condens"/>
</dbReference>
<dbReference type="Proteomes" id="UP000065807">
    <property type="component" value="Chromosome"/>
</dbReference>
<dbReference type="PROSITE" id="PS50012">
    <property type="entry name" value="RCC1_3"/>
    <property type="match status" value="1"/>
</dbReference>
<reference evidence="3" key="1">
    <citation type="submission" date="2015-07" db="EMBL/GenBank/DDBJ databases">
        <title>Complete genome sequence and phylogenetic analysis of Limnochorda pilosa.</title>
        <authorList>
            <person name="Watanabe M."/>
            <person name="Kojima H."/>
            <person name="Fukui M."/>
        </authorList>
    </citation>
    <scope>NUCLEOTIDE SEQUENCE [LARGE SCALE GENOMIC DNA]</scope>
    <source>
        <strain evidence="3">HC45</strain>
    </source>
</reference>
<dbReference type="Gene3D" id="2.130.10.30">
    <property type="entry name" value="Regulator of chromosome condensation 1/beta-lactamase-inhibitor protein II"/>
    <property type="match status" value="1"/>
</dbReference>
<name>A0A0K2SIQ3_LIMPI</name>
<feature type="chain" id="PRO_5005487016" description="FlgD Ig-like domain-containing protein" evidence="1">
    <location>
        <begin position="32"/>
        <end position="156"/>
    </location>
</feature>
<dbReference type="SUPFAM" id="SSF50985">
    <property type="entry name" value="RCC1/BLIP-II"/>
    <property type="match status" value="1"/>
</dbReference>
<dbReference type="OrthoDB" id="27389at2"/>
<reference evidence="3" key="2">
    <citation type="journal article" date="2016" name="Int. J. Syst. Evol. Microbiol.">
        <title>Complete genome sequence and cell structure of Limnochorda pilosa, a Gram-negative spore-former within the phylum Firmicutes.</title>
        <authorList>
            <person name="Watanabe M."/>
            <person name="Kojima H."/>
            <person name="Fukui M."/>
        </authorList>
    </citation>
    <scope>NUCLEOTIDE SEQUENCE [LARGE SCALE GENOMIC DNA]</scope>
    <source>
        <strain evidence="3">HC45</strain>
    </source>
</reference>
<protein>
    <recommendedName>
        <fullName evidence="4">FlgD Ig-like domain-containing protein</fullName>
    </recommendedName>
</protein>
<keyword evidence="1" id="KW-0732">Signal</keyword>
<proteinExistence type="predicted"/>
<dbReference type="KEGG" id="lpil:LIP_0842"/>
<evidence type="ECO:0008006" key="4">
    <source>
        <dbReference type="Google" id="ProtNLM"/>
    </source>
</evidence>
<organism evidence="2 3">
    <name type="scientific">Limnochorda pilosa</name>
    <dbReference type="NCBI Taxonomy" id="1555112"/>
    <lineage>
        <taxon>Bacteria</taxon>
        <taxon>Bacillati</taxon>
        <taxon>Bacillota</taxon>
        <taxon>Limnochordia</taxon>
        <taxon>Limnochordales</taxon>
        <taxon>Limnochordaceae</taxon>
        <taxon>Limnochorda</taxon>
    </lineage>
</organism>
<dbReference type="AlphaFoldDB" id="A0A0K2SIQ3"/>
<dbReference type="Pfam" id="PF00415">
    <property type="entry name" value="RCC1"/>
    <property type="match status" value="1"/>
</dbReference>
<evidence type="ECO:0000313" key="3">
    <source>
        <dbReference type="Proteomes" id="UP000065807"/>
    </source>
</evidence>
<sequence>MAIRGFAGRTASLCVAAAVGVALVLGAAADAASGVDPVAGGTVHSIALRYGGTAWAWGANWDGQLGDGTTTDHHVPAHVQGPGGAGFLTGVEGVAAAGSHSLGREVHQVELPAGSSAHEWNLADPGGQRVAAGLYLYRVVLQDGSRLSQGRLVVLP</sequence>
<evidence type="ECO:0000256" key="1">
    <source>
        <dbReference type="SAM" id="SignalP"/>
    </source>
</evidence>
<dbReference type="EMBL" id="AP014924">
    <property type="protein sequence ID" value="BAS26699.1"/>
    <property type="molecule type" value="Genomic_DNA"/>
</dbReference>
<accession>A0A0K2SIQ3</accession>
<keyword evidence="3" id="KW-1185">Reference proteome</keyword>
<evidence type="ECO:0000313" key="2">
    <source>
        <dbReference type="EMBL" id="BAS26699.1"/>
    </source>
</evidence>
<gene>
    <name evidence="2" type="ORF">LIP_0842</name>
</gene>